<comment type="caution">
    <text evidence="15">The sequence shown here is derived from an EMBL/GenBank/DDBJ whole genome shotgun (WGS) entry which is preliminary data.</text>
</comment>
<feature type="compositionally biased region" description="Polar residues" evidence="13">
    <location>
        <begin position="217"/>
        <end position="232"/>
    </location>
</feature>
<evidence type="ECO:0000256" key="6">
    <source>
        <dbReference type="ARBA" id="ARBA00023125"/>
    </source>
</evidence>
<dbReference type="SMART" id="SM00389">
    <property type="entry name" value="HOX"/>
    <property type="match status" value="1"/>
</dbReference>
<dbReference type="GO" id="GO:0000981">
    <property type="term" value="F:DNA-binding transcription factor activity, RNA polymerase II-specific"/>
    <property type="evidence" value="ECO:0007669"/>
    <property type="project" value="InterPro"/>
</dbReference>
<dbReference type="FunFam" id="1.10.10.60:FF:000879">
    <property type="match status" value="1"/>
</dbReference>
<feature type="DNA-binding region" description="Homeobox" evidence="11">
    <location>
        <begin position="157"/>
        <end position="216"/>
    </location>
</feature>
<dbReference type="Pfam" id="PF00046">
    <property type="entry name" value="Homeodomain"/>
    <property type="match status" value="1"/>
</dbReference>
<dbReference type="EMBL" id="JADWDJ010000004">
    <property type="protein sequence ID" value="KAG5282558.1"/>
    <property type="molecule type" value="Genomic_DNA"/>
</dbReference>
<dbReference type="PANTHER" id="PTHR45659:SF1">
    <property type="entry name" value="HOMEOBOX PROTEIN HOX-C6"/>
    <property type="match status" value="1"/>
</dbReference>
<comment type="function">
    <text evidence="1">Sequence-specific transcription factor which is part of a developmental regulatory system that provides cells with specific positional identities on the anterior-posterior axis.</text>
</comment>
<comment type="subcellular location">
    <subcellularLocation>
        <location evidence="2 11 12">Nucleus</location>
    </subcellularLocation>
</comment>
<evidence type="ECO:0000256" key="13">
    <source>
        <dbReference type="SAM" id="MobiDB-lite"/>
    </source>
</evidence>
<dbReference type="AlphaFoldDB" id="A0AAV6H5F9"/>
<evidence type="ECO:0000256" key="8">
    <source>
        <dbReference type="ARBA" id="ARBA00023163"/>
    </source>
</evidence>
<dbReference type="InterPro" id="IPR020479">
    <property type="entry name" value="HD_metazoa"/>
</dbReference>
<keyword evidence="8" id="KW-0804">Transcription</keyword>
<evidence type="ECO:0000313" key="16">
    <source>
        <dbReference type="Proteomes" id="UP000823561"/>
    </source>
</evidence>
<dbReference type="PROSITE" id="PS50071">
    <property type="entry name" value="HOMEOBOX_2"/>
    <property type="match status" value="1"/>
</dbReference>
<evidence type="ECO:0000256" key="1">
    <source>
        <dbReference type="ARBA" id="ARBA00003263"/>
    </source>
</evidence>
<evidence type="ECO:0000256" key="7">
    <source>
        <dbReference type="ARBA" id="ARBA00023155"/>
    </source>
</evidence>
<dbReference type="InterPro" id="IPR009057">
    <property type="entry name" value="Homeodomain-like_sf"/>
</dbReference>
<feature type="region of interest" description="Disordered" evidence="13">
    <location>
        <begin position="216"/>
        <end position="249"/>
    </location>
</feature>
<dbReference type="PANTHER" id="PTHR45659">
    <property type="entry name" value="HOMEOBOX PROTEIN HOX"/>
    <property type="match status" value="1"/>
</dbReference>
<dbReference type="SUPFAM" id="SSF46689">
    <property type="entry name" value="Homeodomain-like"/>
    <property type="match status" value="1"/>
</dbReference>
<accession>A0AAV6H5F9</accession>
<feature type="domain" description="Homeobox" evidence="14">
    <location>
        <begin position="155"/>
        <end position="215"/>
    </location>
</feature>
<dbReference type="PROSITE" id="PS00027">
    <property type="entry name" value="HOMEOBOX_1"/>
    <property type="match status" value="1"/>
</dbReference>
<name>A0AAV6H5F9_9TELE</name>
<evidence type="ECO:0000313" key="15">
    <source>
        <dbReference type="EMBL" id="KAG5282558.1"/>
    </source>
</evidence>
<evidence type="ECO:0000256" key="5">
    <source>
        <dbReference type="ARBA" id="ARBA00023015"/>
    </source>
</evidence>
<keyword evidence="9 11" id="KW-0539">Nucleus</keyword>
<evidence type="ECO:0000256" key="2">
    <source>
        <dbReference type="ARBA" id="ARBA00004123"/>
    </source>
</evidence>
<evidence type="ECO:0000256" key="10">
    <source>
        <dbReference type="ARBA" id="ARBA00071042"/>
    </source>
</evidence>
<feature type="compositionally biased region" description="Basic and acidic residues" evidence="13">
    <location>
        <begin position="234"/>
        <end position="249"/>
    </location>
</feature>
<protein>
    <recommendedName>
        <fullName evidence="10">Homeobox protein Hox-C6a</fullName>
    </recommendedName>
</protein>
<dbReference type="PROSITE" id="PS00032">
    <property type="entry name" value="ANTENNAPEDIA"/>
    <property type="match status" value="1"/>
</dbReference>
<dbReference type="InterPro" id="IPR001827">
    <property type="entry name" value="Homeobox_Antennapedia_CS"/>
</dbReference>
<dbReference type="GO" id="GO:0000978">
    <property type="term" value="F:RNA polymerase II cis-regulatory region sequence-specific DNA binding"/>
    <property type="evidence" value="ECO:0007669"/>
    <property type="project" value="TreeGrafter"/>
</dbReference>
<dbReference type="InterPro" id="IPR017970">
    <property type="entry name" value="Homeobox_CS"/>
</dbReference>
<keyword evidence="4" id="KW-0217">Developmental protein</keyword>
<evidence type="ECO:0000256" key="3">
    <source>
        <dbReference type="ARBA" id="ARBA00009107"/>
    </source>
</evidence>
<evidence type="ECO:0000256" key="9">
    <source>
        <dbReference type="ARBA" id="ARBA00023242"/>
    </source>
</evidence>
<keyword evidence="5" id="KW-0805">Transcription regulation</keyword>
<evidence type="ECO:0000259" key="14">
    <source>
        <dbReference type="PROSITE" id="PS50071"/>
    </source>
</evidence>
<evidence type="ECO:0000256" key="4">
    <source>
        <dbReference type="ARBA" id="ARBA00022473"/>
    </source>
</evidence>
<dbReference type="InterPro" id="IPR001356">
    <property type="entry name" value="HD"/>
</dbReference>
<dbReference type="PRINTS" id="PR00024">
    <property type="entry name" value="HOMEOBOX"/>
</dbReference>
<evidence type="ECO:0000256" key="12">
    <source>
        <dbReference type="RuleBase" id="RU000682"/>
    </source>
</evidence>
<proteinExistence type="inferred from homology"/>
<keyword evidence="16" id="KW-1185">Reference proteome</keyword>
<dbReference type="GO" id="GO:0005634">
    <property type="term" value="C:nucleus"/>
    <property type="evidence" value="ECO:0007669"/>
    <property type="project" value="UniProtKB-SubCell"/>
</dbReference>
<reference evidence="15" key="1">
    <citation type="submission" date="2020-10" db="EMBL/GenBank/DDBJ databases">
        <title>Chromosome-scale genome assembly of the Allis shad, Alosa alosa.</title>
        <authorList>
            <person name="Margot Z."/>
            <person name="Christophe K."/>
            <person name="Cabau C."/>
            <person name="Louis A."/>
            <person name="Berthelot C."/>
            <person name="Parey E."/>
            <person name="Roest Crollius H."/>
            <person name="Montfort J."/>
            <person name="Robinson-Rechavi M."/>
            <person name="Bucao C."/>
            <person name="Bouchez O."/>
            <person name="Gislard M."/>
            <person name="Lluch J."/>
            <person name="Milhes M."/>
            <person name="Lampietro C."/>
            <person name="Lopez Roques C."/>
            <person name="Donnadieu C."/>
            <person name="Braasch I."/>
            <person name="Desvignes T."/>
            <person name="Postlethwait J."/>
            <person name="Bobe J."/>
            <person name="Guiguen Y."/>
        </authorList>
    </citation>
    <scope>NUCLEOTIDE SEQUENCE</scope>
    <source>
        <strain evidence="15">M-15738</strain>
        <tissue evidence="15">Blood</tissue>
    </source>
</reference>
<dbReference type="Gene3D" id="1.10.10.60">
    <property type="entry name" value="Homeodomain-like"/>
    <property type="match status" value="1"/>
</dbReference>
<dbReference type="GO" id="GO:0009952">
    <property type="term" value="P:anterior/posterior pattern specification"/>
    <property type="evidence" value="ECO:0007669"/>
    <property type="project" value="TreeGrafter"/>
</dbReference>
<keyword evidence="6 11" id="KW-0238">DNA-binding</keyword>
<dbReference type="InterPro" id="IPR050296">
    <property type="entry name" value="Antp_homeobox"/>
</dbReference>
<keyword evidence="7 11" id="KW-0371">Homeobox</keyword>
<gene>
    <name evidence="15" type="ORF">AALO_G00057340</name>
</gene>
<dbReference type="CDD" id="cd00086">
    <property type="entry name" value="homeodomain"/>
    <property type="match status" value="1"/>
</dbReference>
<sequence length="249" mass="28959">MKKRNRRKSTREADREGMNSYFANSSLPCHLSGGQEVLPNVSLNSGGYDPVRHFSSYSSPMSQNRIYASPFYSPQDNVFGTGRGPYDYGSNIFLQEKDVLPSCRQTRMGLNGQSHITQDYNLDPGRNGTQEQKGNVQIYPWMQRMNSHSGVGYGVDRRRGRQIYSRYQTLELEKEFHFNRYLTRRRRIEIANALCLTERQIKIWFQNRRMKWKKESNLTSTITASESTVVSQEANKESDENEPEEKKED</sequence>
<organism evidence="15 16">
    <name type="scientific">Alosa alosa</name>
    <name type="common">allis shad</name>
    <dbReference type="NCBI Taxonomy" id="278164"/>
    <lineage>
        <taxon>Eukaryota</taxon>
        <taxon>Metazoa</taxon>
        <taxon>Chordata</taxon>
        <taxon>Craniata</taxon>
        <taxon>Vertebrata</taxon>
        <taxon>Euteleostomi</taxon>
        <taxon>Actinopterygii</taxon>
        <taxon>Neopterygii</taxon>
        <taxon>Teleostei</taxon>
        <taxon>Clupei</taxon>
        <taxon>Clupeiformes</taxon>
        <taxon>Clupeoidei</taxon>
        <taxon>Clupeidae</taxon>
        <taxon>Alosa</taxon>
    </lineage>
</organism>
<comment type="similarity">
    <text evidence="3">Belongs to the Antp homeobox family.</text>
</comment>
<evidence type="ECO:0000256" key="11">
    <source>
        <dbReference type="PROSITE-ProRule" id="PRU00108"/>
    </source>
</evidence>
<dbReference type="Proteomes" id="UP000823561">
    <property type="component" value="Chromosome 4"/>
</dbReference>